<feature type="domain" description="Soluble ligand binding" evidence="3">
    <location>
        <begin position="140"/>
        <end position="194"/>
    </location>
</feature>
<dbReference type="InterPro" id="IPR010994">
    <property type="entry name" value="RuvA_2-like"/>
</dbReference>
<dbReference type="SUPFAM" id="SSF47781">
    <property type="entry name" value="RuvA domain 2-like"/>
    <property type="match status" value="1"/>
</dbReference>
<dbReference type="Pfam" id="PF12836">
    <property type="entry name" value="HHH_3"/>
    <property type="match status" value="1"/>
</dbReference>
<dbReference type="InterPro" id="IPR019554">
    <property type="entry name" value="Soluble_ligand-bd"/>
</dbReference>
<keyword evidence="4" id="KW-0238">DNA-binding</keyword>
<keyword evidence="2" id="KW-1133">Transmembrane helix</keyword>
<reference evidence="4 5" key="1">
    <citation type="submission" date="2023-03" db="EMBL/GenBank/DDBJ databases">
        <title>Draft genome sequence of type strain Streptomyces ferralitis JCM 14344.</title>
        <authorList>
            <person name="Klaysubun C."/>
            <person name="Duangmal K."/>
        </authorList>
    </citation>
    <scope>NUCLEOTIDE SEQUENCE [LARGE SCALE GENOMIC DNA]</scope>
    <source>
        <strain evidence="4 5">JCM 14344</strain>
    </source>
</reference>
<dbReference type="Gene3D" id="1.10.150.320">
    <property type="entry name" value="Photosystem II 12 kDa extrinsic protein"/>
    <property type="match status" value="1"/>
</dbReference>
<organism evidence="4 5">
    <name type="scientific">Streptantibioticus ferralitis</name>
    <dbReference type="NCBI Taxonomy" id="236510"/>
    <lineage>
        <taxon>Bacteria</taxon>
        <taxon>Bacillati</taxon>
        <taxon>Actinomycetota</taxon>
        <taxon>Actinomycetes</taxon>
        <taxon>Kitasatosporales</taxon>
        <taxon>Streptomycetaceae</taxon>
        <taxon>Streptantibioticus</taxon>
    </lineage>
</organism>
<keyword evidence="2" id="KW-0812">Transmembrane</keyword>
<evidence type="ECO:0000256" key="1">
    <source>
        <dbReference type="SAM" id="MobiDB-lite"/>
    </source>
</evidence>
<dbReference type="InterPro" id="IPR051675">
    <property type="entry name" value="Endo/Exo/Phosphatase_dom_1"/>
</dbReference>
<evidence type="ECO:0000313" key="4">
    <source>
        <dbReference type="EMBL" id="MDF2258096.1"/>
    </source>
</evidence>
<dbReference type="Proteomes" id="UP001220022">
    <property type="component" value="Unassembled WGS sequence"/>
</dbReference>
<proteinExistence type="predicted"/>
<evidence type="ECO:0000259" key="3">
    <source>
        <dbReference type="Pfam" id="PF10531"/>
    </source>
</evidence>
<evidence type="ECO:0000313" key="5">
    <source>
        <dbReference type="Proteomes" id="UP001220022"/>
    </source>
</evidence>
<name>A0ABT5Z2M6_9ACTN</name>
<feature type="region of interest" description="Disordered" evidence="1">
    <location>
        <begin position="196"/>
        <end position="218"/>
    </location>
</feature>
<dbReference type="GO" id="GO:0003677">
    <property type="term" value="F:DNA binding"/>
    <property type="evidence" value="ECO:0007669"/>
    <property type="project" value="UniProtKB-KW"/>
</dbReference>
<dbReference type="RefSeq" id="WP_275816770.1">
    <property type="nucleotide sequence ID" value="NZ_BAAANM010000007.1"/>
</dbReference>
<protein>
    <submittedName>
        <fullName evidence="4">ComEA family DNA-binding protein</fullName>
    </submittedName>
</protein>
<dbReference type="Pfam" id="PF10531">
    <property type="entry name" value="SLBB"/>
    <property type="match status" value="1"/>
</dbReference>
<gene>
    <name evidence="4" type="ORF">P2L57_20940</name>
</gene>
<feature type="transmembrane region" description="Helical" evidence="2">
    <location>
        <begin position="81"/>
        <end position="100"/>
    </location>
</feature>
<keyword evidence="2" id="KW-0472">Membrane</keyword>
<dbReference type="EMBL" id="JARHTQ010000013">
    <property type="protein sequence ID" value="MDF2258096.1"/>
    <property type="molecule type" value="Genomic_DNA"/>
</dbReference>
<dbReference type="PANTHER" id="PTHR21180">
    <property type="entry name" value="ENDONUCLEASE/EXONUCLEASE/PHOSPHATASE FAMILY DOMAIN-CONTAINING PROTEIN 1"/>
    <property type="match status" value="1"/>
</dbReference>
<accession>A0ABT5Z2M6</accession>
<sequence length="278" mass="28714">MGTHTVTAPRPSDVDSAARARAGALFDRPPPVREPLAADSAAEPGPVRSRRPSGRSSWREAVVERLPVWVQLRCGMELRTVAALAGVLVLAAAFAVHHFWAGRPRTVQPPPVTRAVTSPVGQLSGASAPPTGRPSPADVVVDIAGKVRTPGVRHLPTGARVTDALKAAGGPLPGADTSGLNLARLLTDGEQVVVGQPPPPPNDAAGIRGGGAAGPGPLSLNTATAEQLDALPGVGPVLARHIVEYRTQHGGFTSVSQLRQVSGVGERRFQELQPLVRP</sequence>
<dbReference type="PANTHER" id="PTHR21180:SF32">
    <property type="entry name" value="ENDONUCLEASE_EXONUCLEASE_PHOSPHATASE FAMILY DOMAIN-CONTAINING PROTEIN 1"/>
    <property type="match status" value="1"/>
</dbReference>
<dbReference type="Gene3D" id="3.10.560.10">
    <property type="entry name" value="Outer membrane lipoprotein wza domain like"/>
    <property type="match status" value="1"/>
</dbReference>
<evidence type="ECO:0000256" key="2">
    <source>
        <dbReference type="SAM" id="Phobius"/>
    </source>
</evidence>
<comment type="caution">
    <text evidence="4">The sequence shown here is derived from an EMBL/GenBank/DDBJ whole genome shotgun (WGS) entry which is preliminary data.</text>
</comment>
<keyword evidence="5" id="KW-1185">Reference proteome</keyword>
<feature type="region of interest" description="Disordered" evidence="1">
    <location>
        <begin position="1"/>
        <end position="57"/>
    </location>
</feature>